<dbReference type="PROSITE" id="PS50097">
    <property type="entry name" value="BTB"/>
    <property type="match status" value="1"/>
</dbReference>
<feature type="domain" description="BTB" evidence="1">
    <location>
        <begin position="178"/>
        <end position="237"/>
    </location>
</feature>
<dbReference type="Pfam" id="PF00651">
    <property type="entry name" value="BTB"/>
    <property type="match status" value="1"/>
</dbReference>
<dbReference type="Gene3D" id="3.30.710.10">
    <property type="entry name" value="Potassium Channel Kv1.1, Chain A"/>
    <property type="match status" value="1"/>
</dbReference>
<dbReference type="SMART" id="SM00225">
    <property type="entry name" value="BTB"/>
    <property type="match status" value="1"/>
</dbReference>
<dbReference type="Proteomes" id="UP001314205">
    <property type="component" value="Unassembled WGS sequence"/>
</dbReference>
<proteinExistence type="predicted"/>
<name>A0AAV1LWW8_9NEOP</name>
<keyword evidence="3" id="KW-1185">Reference proteome</keyword>
<dbReference type="CDD" id="cd18186">
    <property type="entry name" value="BTB_POZ_ZBTB_KLHL-like"/>
    <property type="match status" value="1"/>
</dbReference>
<dbReference type="InterPro" id="IPR011333">
    <property type="entry name" value="SKP1/BTB/POZ_sf"/>
</dbReference>
<dbReference type="InterPro" id="IPR000210">
    <property type="entry name" value="BTB/POZ_dom"/>
</dbReference>
<comment type="caution">
    <text evidence="2">The sequence shown here is derived from an EMBL/GenBank/DDBJ whole genome shotgun (WGS) entry which is preliminary data.</text>
</comment>
<protein>
    <recommendedName>
        <fullName evidence="1">BTB domain-containing protein</fullName>
    </recommendedName>
</protein>
<evidence type="ECO:0000313" key="3">
    <source>
        <dbReference type="Proteomes" id="UP001314205"/>
    </source>
</evidence>
<reference evidence="2 3" key="1">
    <citation type="submission" date="2023-11" db="EMBL/GenBank/DDBJ databases">
        <authorList>
            <person name="Hedman E."/>
            <person name="Englund M."/>
            <person name="Stromberg M."/>
            <person name="Nyberg Akerstrom W."/>
            <person name="Nylinder S."/>
            <person name="Jareborg N."/>
            <person name="Kallberg Y."/>
            <person name="Kronander E."/>
        </authorList>
    </citation>
    <scope>NUCLEOTIDE SEQUENCE [LARGE SCALE GENOMIC DNA]</scope>
</reference>
<evidence type="ECO:0000313" key="2">
    <source>
        <dbReference type="EMBL" id="CAK1599355.1"/>
    </source>
</evidence>
<organism evidence="2 3">
    <name type="scientific">Parnassius mnemosyne</name>
    <name type="common">clouded apollo</name>
    <dbReference type="NCBI Taxonomy" id="213953"/>
    <lineage>
        <taxon>Eukaryota</taxon>
        <taxon>Metazoa</taxon>
        <taxon>Ecdysozoa</taxon>
        <taxon>Arthropoda</taxon>
        <taxon>Hexapoda</taxon>
        <taxon>Insecta</taxon>
        <taxon>Pterygota</taxon>
        <taxon>Neoptera</taxon>
        <taxon>Endopterygota</taxon>
        <taxon>Lepidoptera</taxon>
        <taxon>Glossata</taxon>
        <taxon>Ditrysia</taxon>
        <taxon>Papilionoidea</taxon>
        <taxon>Papilionidae</taxon>
        <taxon>Parnassiinae</taxon>
        <taxon>Parnassini</taxon>
        <taxon>Parnassius</taxon>
        <taxon>Driopa</taxon>
    </lineage>
</organism>
<dbReference type="EMBL" id="CAVLGL010000115">
    <property type="protein sequence ID" value="CAK1599355.1"/>
    <property type="molecule type" value="Genomic_DNA"/>
</dbReference>
<dbReference type="PANTHER" id="PTHR24413">
    <property type="entry name" value="SPECKLE-TYPE POZ PROTEIN"/>
    <property type="match status" value="1"/>
</dbReference>
<accession>A0AAV1LWW8</accession>
<dbReference type="SUPFAM" id="SSF54695">
    <property type="entry name" value="POZ domain"/>
    <property type="match status" value="1"/>
</dbReference>
<evidence type="ECO:0000259" key="1">
    <source>
        <dbReference type="PROSITE" id="PS50097"/>
    </source>
</evidence>
<gene>
    <name evidence="2" type="ORF">PARMNEM_LOCUS18244</name>
</gene>
<dbReference type="AlphaFoldDB" id="A0AAV1LWW8"/>
<sequence>MHDNEVSALNTMKCQTADAKKLCIYDIGLKLKSPGQYDIGGTYTADQPDLWFFYVTSVCPGYNYLLNLFLCHRKSGIVSLGISNGDELTHQIINDVDNSSLLSDTLTWQTLNAIQPNGKSFVKTFCFSEADVSKMNHNTLVIPVAIQMDPKRLKTDVVTNRIKLQHDLGDMLLKQEKTDFIIKTPSQKEYKTHKIVLAAHSSVLRNMIKSLKENIMFIDITDNDLELLLEFLYTGTVKDIMKRNCLHLLEIAEQFQLKNLILLTKHAINKQKNSL</sequence>